<dbReference type="EMBL" id="CP000155">
    <property type="protein sequence ID" value="ABC29563.1"/>
    <property type="molecule type" value="Genomic_DNA"/>
</dbReference>
<dbReference type="Proteomes" id="UP000000238">
    <property type="component" value="Chromosome"/>
</dbReference>
<reference evidence="2 3" key="1">
    <citation type="journal article" date="2005" name="Nucleic Acids Res.">
        <title>Genomic blueprint of Hahella chejuensis, a marine microbe producing an algicidal agent.</title>
        <authorList>
            <person name="Jeong H."/>
            <person name="Yim J.H."/>
            <person name="Lee C."/>
            <person name="Choi S.-H."/>
            <person name="Park Y.K."/>
            <person name="Yoon S.H."/>
            <person name="Hur C.-G."/>
            <person name="Kang H.-Y."/>
            <person name="Kim D."/>
            <person name="Lee H.H."/>
            <person name="Park K.H."/>
            <person name="Park S.-H."/>
            <person name="Park H.-S."/>
            <person name="Lee H.K."/>
            <person name="Oh T.K."/>
            <person name="Kim J.F."/>
        </authorList>
    </citation>
    <scope>NUCLEOTIDE SEQUENCE [LARGE SCALE GENOMIC DNA]</scope>
    <source>
        <strain evidence="2 3">KCTC 2396</strain>
    </source>
</reference>
<proteinExistence type="predicted"/>
<evidence type="ECO:0000313" key="2">
    <source>
        <dbReference type="EMBL" id="ABC29563.1"/>
    </source>
</evidence>
<name>Q2SIG1_HAHCH</name>
<dbReference type="STRING" id="349521.HCH_02783"/>
<dbReference type="AlphaFoldDB" id="Q2SIG1"/>
<dbReference type="HOGENOM" id="CLU_427478_0_0_6"/>
<feature type="region of interest" description="Disordered" evidence="1">
    <location>
        <begin position="231"/>
        <end position="250"/>
    </location>
</feature>
<dbReference type="KEGG" id="hch:HCH_02783"/>
<accession>Q2SIG1</accession>
<dbReference type="eggNOG" id="ENOG5032XCP">
    <property type="taxonomic scope" value="Bacteria"/>
</dbReference>
<evidence type="ECO:0000256" key="1">
    <source>
        <dbReference type="SAM" id="MobiDB-lite"/>
    </source>
</evidence>
<feature type="region of interest" description="Disordered" evidence="1">
    <location>
        <begin position="366"/>
        <end position="389"/>
    </location>
</feature>
<dbReference type="RefSeq" id="WP_011396632.1">
    <property type="nucleotide sequence ID" value="NC_007645.1"/>
</dbReference>
<evidence type="ECO:0000313" key="3">
    <source>
        <dbReference type="Proteomes" id="UP000000238"/>
    </source>
</evidence>
<gene>
    <name evidence="2" type="ordered locus">HCH_02783</name>
</gene>
<feature type="compositionally biased region" description="Pro residues" evidence="1">
    <location>
        <begin position="375"/>
        <end position="385"/>
    </location>
</feature>
<protein>
    <submittedName>
        <fullName evidence="2">Uncharacterized protein</fullName>
    </submittedName>
</protein>
<organism evidence="2 3">
    <name type="scientific">Hahella chejuensis (strain KCTC 2396)</name>
    <dbReference type="NCBI Taxonomy" id="349521"/>
    <lineage>
        <taxon>Bacteria</taxon>
        <taxon>Pseudomonadati</taxon>
        <taxon>Pseudomonadota</taxon>
        <taxon>Gammaproteobacteria</taxon>
        <taxon>Oceanospirillales</taxon>
        <taxon>Hahellaceae</taxon>
        <taxon>Hahella</taxon>
    </lineage>
</organism>
<dbReference type="OrthoDB" id="8593417at2"/>
<sequence length="623" mass="68931">MQLNKGAEKWSVLLQLFQDDLGDYLNAAQQKLATLFGPARLSALSGEREPDGYAGVSREADYQRLLLSEWTVAKRFPQEFMRRAAMGEHLFLAQAQKTSRNDQSAILLFDSGPMQLGAPRLAHLALFILFLRRTAQQKRILRWGVLQDDSLQLSEQADEGAVMKMLRSRHSQPATTAHMSAWKRRLQELEYSELWLVGGHTPDTAPLPHSRSILIEESVAIGSAPALRVSLPPARSHSEKPSGGPSTSAKTLTLALPEQDIGLRLLRNPFSRNKATPTSTQQEAITGFAAFSQNGRKLAFFQGPNRIVAMSIPGSSRENPGGVKTLAWPKSQQLLALSLSKKRLSAILVSGQKTYLHRFPGCQETLARPGANPRSPQPPGTPPNPLFFTPTAKEQRQLWVKDARGRLLYMNWNAEDAEFESKDGDVLHLGAYGKRLFRAVWRKPNLIVYGSMSGDSAPLKEKQFPTELQTEPSVFFHTGSHGSVQGVPAMAYQYAENTWKISAASVNETIDIAATDGTVVGIVSFAPAAEELGGYVRQSRPSLIVLEPCATKVTARQDSHAFLVMKNTRRMSHMMINPHLPYLHYIEENGDYVVYAILKQEELLRLPIQGVSETVSAPVGERP</sequence>
<keyword evidence="3" id="KW-1185">Reference proteome</keyword>